<protein>
    <submittedName>
        <fullName evidence="1">Haloacid dehalogenase</fullName>
    </submittedName>
</protein>
<comment type="caution">
    <text evidence="1">The sequence shown here is derived from an EMBL/GenBank/DDBJ whole genome shotgun (WGS) entry which is preliminary data.</text>
</comment>
<dbReference type="Proteomes" id="UP000636505">
    <property type="component" value="Unassembled WGS sequence"/>
</dbReference>
<dbReference type="Gene3D" id="3.30.980.20">
    <property type="entry name" value="Putative mannosyl-3-phosphoglycerate phosphatase, domain 2"/>
    <property type="match status" value="1"/>
</dbReference>
<evidence type="ECO:0000313" key="1">
    <source>
        <dbReference type="EMBL" id="MBE9079324.1"/>
    </source>
</evidence>
<gene>
    <name evidence="1" type="ORF">IQ241_18825</name>
</gene>
<proteinExistence type="predicted"/>
<reference evidence="1" key="1">
    <citation type="submission" date="2020-10" db="EMBL/GenBank/DDBJ databases">
        <authorList>
            <person name="Castelo-Branco R."/>
            <person name="Eusebio N."/>
            <person name="Adriana R."/>
            <person name="Vieira A."/>
            <person name="Brugerolle De Fraissinette N."/>
            <person name="Rezende De Castro R."/>
            <person name="Schneider M.P."/>
            <person name="Vasconcelos V."/>
            <person name="Leao P.N."/>
        </authorList>
    </citation>
    <scope>NUCLEOTIDE SEQUENCE</scope>
    <source>
        <strain evidence="1">LEGE 07310</strain>
    </source>
</reference>
<dbReference type="EMBL" id="JADEXG010000053">
    <property type="protein sequence ID" value="MBE9079324.1"/>
    <property type="molecule type" value="Genomic_DNA"/>
</dbReference>
<dbReference type="Gene3D" id="3.40.50.1000">
    <property type="entry name" value="HAD superfamily/HAD-like"/>
    <property type="match status" value="1"/>
</dbReference>
<dbReference type="InterPro" id="IPR023214">
    <property type="entry name" value="HAD_sf"/>
</dbReference>
<accession>A0A8J7DRU2</accession>
<keyword evidence="2" id="KW-1185">Reference proteome</keyword>
<dbReference type="RefSeq" id="WP_193910171.1">
    <property type="nucleotide sequence ID" value="NZ_JADEXG010000053.1"/>
</dbReference>
<name>A0A8J7DRU2_9CYAN</name>
<evidence type="ECO:0000313" key="2">
    <source>
        <dbReference type="Proteomes" id="UP000636505"/>
    </source>
</evidence>
<sequence>MTSAILFVDLDSLPADQLAVIATKLSSSSQLLIVPVTHKTRAEVEALLPLTLPFIVETGSGIFIPANQGFTNVGEPEDGYRLVQLGCPHVQARAGLRVLANLVQYPLQGFGDLSAEKAQLLLGLSAAAAHRAKAREFSEAFFTPQGVTAEALAAAAEEIGLRMVIGDRVSYLIGPDAGIAPAIRQFIALYPPKQPMTTLGLSENPELLATVETPILPSQSGDSDIGSNSFIMEAVKSVIS</sequence>
<organism evidence="1 2">
    <name type="scientific">Vasconcelosia minhoensis LEGE 07310</name>
    <dbReference type="NCBI Taxonomy" id="915328"/>
    <lineage>
        <taxon>Bacteria</taxon>
        <taxon>Bacillati</taxon>
        <taxon>Cyanobacteriota</taxon>
        <taxon>Cyanophyceae</taxon>
        <taxon>Nodosilineales</taxon>
        <taxon>Cymatolegaceae</taxon>
        <taxon>Vasconcelosia</taxon>
        <taxon>Vasconcelosia minhoensis</taxon>
    </lineage>
</organism>
<dbReference type="AlphaFoldDB" id="A0A8J7DRU2"/>